<gene>
    <name evidence="2" type="ORF">ACEWY4_006390</name>
</gene>
<feature type="compositionally biased region" description="Basic residues" evidence="1">
    <location>
        <begin position="286"/>
        <end position="307"/>
    </location>
</feature>
<evidence type="ECO:0000313" key="2">
    <source>
        <dbReference type="EMBL" id="KAL2097183.1"/>
    </source>
</evidence>
<protein>
    <submittedName>
        <fullName evidence="2">Uncharacterized protein</fullName>
    </submittedName>
</protein>
<dbReference type="Proteomes" id="UP001591681">
    <property type="component" value="Unassembled WGS sequence"/>
</dbReference>
<feature type="compositionally biased region" description="Basic and acidic residues" evidence="1">
    <location>
        <begin position="45"/>
        <end position="67"/>
    </location>
</feature>
<name>A0ABD1KDI9_9TELE</name>
<feature type="compositionally biased region" description="Basic and acidic residues" evidence="1">
    <location>
        <begin position="24"/>
        <end position="33"/>
    </location>
</feature>
<feature type="region of interest" description="Disordered" evidence="1">
    <location>
        <begin position="1"/>
        <end position="123"/>
    </location>
</feature>
<organism evidence="2 3">
    <name type="scientific">Coilia grayii</name>
    <name type="common">Gray's grenadier anchovy</name>
    <dbReference type="NCBI Taxonomy" id="363190"/>
    <lineage>
        <taxon>Eukaryota</taxon>
        <taxon>Metazoa</taxon>
        <taxon>Chordata</taxon>
        <taxon>Craniata</taxon>
        <taxon>Vertebrata</taxon>
        <taxon>Euteleostomi</taxon>
        <taxon>Actinopterygii</taxon>
        <taxon>Neopterygii</taxon>
        <taxon>Teleostei</taxon>
        <taxon>Clupei</taxon>
        <taxon>Clupeiformes</taxon>
        <taxon>Clupeoidei</taxon>
        <taxon>Engraulidae</taxon>
        <taxon>Coilinae</taxon>
        <taxon>Coilia</taxon>
    </lineage>
</organism>
<feature type="region of interest" description="Disordered" evidence="1">
    <location>
        <begin position="168"/>
        <end position="259"/>
    </location>
</feature>
<reference evidence="2 3" key="1">
    <citation type="submission" date="2024-09" db="EMBL/GenBank/DDBJ databases">
        <title>A chromosome-level genome assembly of Gray's grenadier anchovy, Coilia grayii.</title>
        <authorList>
            <person name="Fu Z."/>
        </authorList>
    </citation>
    <scope>NUCLEOTIDE SEQUENCE [LARGE SCALE GENOMIC DNA]</scope>
    <source>
        <strain evidence="2">G4</strain>
        <tissue evidence="2">Muscle</tissue>
    </source>
</reference>
<evidence type="ECO:0000256" key="1">
    <source>
        <dbReference type="SAM" id="MobiDB-lite"/>
    </source>
</evidence>
<feature type="compositionally biased region" description="Low complexity" evidence="1">
    <location>
        <begin position="94"/>
        <end position="104"/>
    </location>
</feature>
<feature type="compositionally biased region" description="Basic and acidic residues" evidence="1">
    <location>
        <begin position="218"/>
        <end position="229"/>
    </location>
</feature>
<dbReference type="EMBL" id="JBHFQA010000006">
    <property type="protein sequence ID" value="KAL2097183.1"/>
    <property type="molecule type" value="Genomic_DNA"/>
</dbReference>
<comment type="caution">
    <text evidence="2">The sequence shown here is derived from an EMBL/GenBank/DDBJ whole genome shotgun (WGS) entry which is preliminary data.</text>
</comment>
<feature type="region of interest" description="Disordered" evidence="1">
    <location>
        <begin position="275"/>
        <end position="307"/>
    </location>
</feature>
<feature type="compositionally biased region" description="Low complexity" evidence="1">
    <location>
        <begin position="204"/>
        <end position="215"/>
    </location>
</feature>
<dbReference type="AlphaFoldDB" id="A0ABD1KDI9"/>
<proteinExistence type="predicted"/>
<accession>A0ABD1KDI9</accession>
<sequence length="307" mass="33888">MRKKRPPEQVSVLKAVRSAPQAPEKLREKDSKGSNRPSGKGDSGQIRERVPAGHSDTEHCCGDRKQPDQSGPVPGKVVLLRRDLPTPADNGSSTTPPTTPTTKTPTRRLTPKKKVEWIPYTPAPSVPEMSSVWIYRARVKCTQPREPSPAPPIDQMKHLSLNEPLLPIDIKSPGAGEGSYFQGLRKPSWTENRGGTGSCGQGHWESGWSASAGQGEEAEARADSPDRGRSCYYSSAPASSGGMMPFRRKKSANRRPSVSWADDDYWASWDGWNEVIDWDDSEPPRRRGGRSRNQGKRNSHRWGNKGC</sequence>
<keyword evidence="3" id="KW-1185">Reference proteome</keyword>
<evidence type="ECO:0000313" key="3">
    <source>
        <dbReference type="Proteomes" id="UP001591681"/>
    </source>
</evidence>